<organism evidence="2 3">
    <name type="scientific">Pyricularia grisea</name>
    <name type="common">Crabgrass-specific blast fungus</name>
    <name type="synonym">Magnaporthe grisea</name>
    <dbReference type="NCBI Taxonomy" id="148305"/>
    <lineage>
        <taxon>Eukaryota</taxon>
        <taxon>Fungi</taxon>
        <taxon>Dikarya</taxon>
        <taxon>Ascomycota</taxon>
        <taxon>Pezizomycotina</taxon>
        <taxon>Sordariomycetes</taxon>
        <taxon>Sordariomycetidae</taxon>
        <taxon>Magnaporthales</taxon>
        <taxon>Pyriculariaceae</taxon>
        <taxon>Pyricularia</taxon>
    </lineage>
</organism>
<proteinExistence type="predicted"/>
<dbReference type="EMBL" id="JABSND010000269">
    <property type="protein sequence ID" value="KAI6292885.1"/>
    <property type="molecule type" value="Genomic_DNA"/>
</dbReference>
<accession>A0ABQ8N8B1</accession>
<sequence length="99" mass="11342">MFWNWNDADVVPTALEPRHEMFDFVPRAVQKNETSFRFLLLHHVLRPDRWGHPERLGPSSAPSSRTPLMSVLTEQHGRNKENMSQGALSLPLMVPPRSG</sequence>
<protein>
    <submittedName>
        <fullName evidence="2">Uncharacterized protein</fullName>
    </submittedName>
</protein>
<dbReference type="Proteomes" id="UP001059893">
    <property type="component" value="Unassembled WGS sequence"/>
</dbReference>
<comment type="caution">
    <text evidence="2">The sequence shown here is derived from an EMBL/GenBank/DDBJ whole genome shotgun (WGS) entry which is preliminary data.</text>
</comment>
<evidence type="ECO:0000313" key="2">
    <source>
        <dbReference type="EMBL" id="KAI6292885.1"/>
    </source>
</evidence>
<evidence type="ECO:0000313" key="3">
    <source>
        <dbReference type="Proteomes" id="UP001059893"/>
    </source>
</evidence>
<gene>
    <name evidence="2" type="ORF">MCOR33_009534</name>
</gene>
<reference evidence="2" key="1">
    <citation type="submission" date="2021-01" db="EMBL/GenBank/DDBJ databases">
        <title>Deciphering the adaptive evolutionary patterns associated with biogeogrpahic diversity in the finger millet blast pathogen Magnaporthe oryzae in Eastern Africa.</title>
        <authorList>
            <person name="Onyema G."/>
            <person name="Shittu T.A."/>
            <person name="Dodsworth S."/>
            <person name="Devilliers S."/>
            <person name="Muthumeenakshi S."/>
            <person name="Sreenivasaprasad S."/>
        </authorList>
    </citation>
    <scope>NUCLEOTIDE SEQUENCE</scope>
    <source>
        <strain evidence="2">D15/s37</strain>
    </source>
</reference>
<evidence type="ECO:0000256" key="1">
    <source>
        <dbReference type="SAM" id="MobiDB-lite"/>
    </source>
</evidence>
<name>A0ABQ8N8B1_PYRGI</name>
<feature type="region of interest" description="Disordered" evidence="1">
    <location>
        <begin position="50"/>
        <end position="99"/>
    </location>
</feature>
<keyword evidence="3" id="KW-1185">Reference proteome</keyword>